<reference evidence="1" key="1">
    <citation type="submission" date="2021-05" db="EMBL/GenBank/DDBJ databases">
        <title>Draft genomes of bacteria isolated from model marine particles.</title>
        <authorList>
            <person name="Datta M.S."/>
            <person name="Schwartzman J.A."/>
            <person name="Enke T.N."/>
            <person name="Saavedra J."/>
            <person name="Cermak N."/>
            <person name="Cordero O.X."/>
        </authorList>
    </citation>
    <scope>NUCLEOTIDE SEQUENCE</scope>
    <source>
        <strain evidence="1">I2M19</strain>
    </source>
</reference>
<name>A0ACC5U959_9FLAO</name>
<protein>
    <submittedName>
        <fullName evidence="1">Response regulator</fullName>
    </submittedName>
</protein>
<dbReference type="EMBL" id="JAHKPD010000013">
    <property type="protein sequence ID" value="MBU2950863.1"/>
    <property type="molecule type" value="Genomic_DNA"/>
</dbReference>
<dbReference type="Proteomes" id="UP001647509">
    <property type="component" value="Unassembled WGS sequence"/>
</dbReference>
<sequence length="1379" mass="157736">MKVRVIQFLIFLFVCFSFSQNKQLKLGNQRIESFASEQGFFQNTVHAIVSDASGYLWVATPNGLVRYDGYTFDYYYHNIENKNSLPNNFISKLLTDSKGRLWIGTRGGVCLYITDKELFLPVENSIKKDGFIKEDGQSRIWVGGAQKIQIFDGSSDDLPTIVKLGEIDLTNILEESVIRDIEFLSNSELIVSTSKKIYKVDYNANDNYSVGVLELSLDENITRINSVTKINNSIWIGTYTGLYQTFYENSKLLNVGSYFTGRNDDDGDSAAYNIQSLYIDKSKDLWIGTRNYGAIKYDIKSNQFTIFKNDSKYKNGLSSNRVNCFYEDNFGVLWIGTAQGGLNKFDKNLKDFQNYSHNAFDDQSLSSNLITDLVEDKNGKIWVSFFSSEISKSSSPLDLESGKRISFNRTDNALHQLKNDWVITLYQDLKGYWWIGTNKGVYLYDENQDVLKKVNIKNDDTSESLIFSRVIEQIDDDKILLAGPQVFLLNNPWEHILNGEPVEVQSELFDVGKINQINDYKKDSFGNHWFASNLGLFRVIVENNTWQIKEHLTTTYHEENLALSYDYIFNVHIASDKTVWLGTYGGGLMKIKLNATGDPENIKGFHRNEGLRDEVIYGILEDDDGMLWMSTDMGIGVLNPKEEVFNFYDVNDGVLSNNFRQSAFLKTKKGIMLMGGVDGLTIFNPKQIIKNINAPKVLISELKINNARIISGEKINGKVVLNQSITDTKELDLDHDNRNISLDIIVQHSATPNKNKVAYKLVGVNQDWIEINGGKTTATYTNLSPRSYEFLYKGANGDGLWTPEAHFKINVLSPWYLKWWSIILWLGLGLLVAHSIMKYLVRLEKLNQKLKFEQLEKERVREMNQAKLQFFTNISHDFKTPLSLIIGPLEKIADQYKKDDNQKYFSIIQNNILRLQRLIDQLISYRKAETGHLELEYSKVTLGNFIYPLMEGFEDYAQRSLLNFYYKVDDPNKLITIDIDKTERILLNLFSNAVKYSGSYNEISIEAGIVTQNDEEVLSLRVHNTGGEISPEKIERIFDRFYRGVDEKQDWNGTGIGLALCKSLVDLMKGTISVTSEIDKKTEFVITLPITAKGDQLEEIDIQKHYKNVTDWLPSELESIQDRPVNTSLPTLLIIDDEQDIRSFLYEAFKEKYNIVLAVNGEDGLLKLKENTPQLVISDVMMPKMDGYELCKIIKSDTEHCHIPVILLTAIGDNFKKLEGLELGADDYIVKPFSIKYLEVRVKKLIENKQHIFDYYSRNSFMPKDSLISSSKDKEFLESINRSIEDHMSNSVFGVEELASDIGMSTSHFYRKLKELTGQAPNFYLRNFRLQKAAELLTANKNLTAADVMFEIGIESKSYYSSAFKKIHGVSPSEFVKTL</sequence>
<organism evidence="1 2">
    <name type="scientific">Pseudotamlana agarivorans</name>
    <dbReference type="NCBI Taxonomy" id="481183"/>
    <lineage>
        <taxon>Bacteria</taxon>
        <taxon>Pseudomonadati</taxon>
        <taxon>Bacteroidota</taxon>
        <taxon>Flavobacteriia</taxon>
        <taxon>Flavobacteriales</taxon>
        <taxon>Flavobacteriaceae</taxon>
        <taxon>Pseudotamlana</taxon>
    </lineage>
</organism>
<keyword evidence="2" id="KW-1185">Reference proteome</keyword>
<evidence type="ECO:0000313" key="1">
    <source>
        <dbReference type="EMBL" id="MBU2950863.1"/>
    </source>
</evidence>
<accession>A0ACC5U959</accession>
<evidence type="ECO:0000313" key="2">
    <source>
        <dbReference type="Proteomes" id="UP001647509"/>
    </source>
</evidence>
<proteinExistence type="predicted"/>
<comment type="caution">
    <text evidence="1">The sequence shown here is derived from an EMBL/GenBank/DDBJ whole genome shotgun (WGS) entry which is preliminary data.</text>
</comment>
<gene>
    <name evidence="1" type="ORF">KO493_09150</name>
</gene>